<evidence type="ECO:0000313" key="6">
    <source>
        <dbReference type="EMBL" id="OXA55144.1"/>
    </source>
</evidence>
<gene>
    <name evidence="6" type="ORF">Fcan01_10085</name>
</gene>
<protein>
    <submittedName>
        <fullName evidence="6">Acetylcholinesterase 1</fullName>
    </submittedName>
</protein>
<comment type="similarity">
    <text evidence="1">Belongs to the type-B carboxylesterase/lipase family.</text>
</comment>
<feature type="domain" description="Carboxylesterase type B" evidence="5">
    <location>
        <begin position="42"/>
        <end position="187"/>
    </location>
</feature>
<evidence type="ECO:0000313" key="7">
    <source>
        <dbReference type="Proteomes" id="UP000198287"/>
    </source>
</evidence>
<keyword evidence="7" id="KW-1185">Reference proteome</keyword>
<dbReference type="OrthoDB" id="3200163at2759"/>
<sequence>MGLVPPAWTGTRVYPKSRGAGYLDQLRICLPYPSDFKYSEVGIHETIERLYFKGNRLSRKFADKKPGLIALYGAVYFKTPLHPRALIHSQLNNNTFLYLFKYNGVQNVYVHLGGLPDYIEKGVAHGDEIPYLFYREEFTKDEERSVSSTFVNMWYDFAKNGDPNPIEDAKLWPKFTKDDETYMDIDVINSPRNDWVSSWTDDLSCAVPA</sequence>
<accession>A0A226EDC1</accession>
<reference evidence="6 7" key="1">
    <citation type="submission" date="2015-12" db="EMBL/GenBank/DDBJ databases">
        <title>The genome of Folsomia candida.</title>
        <authorList>
            <person name="Faddeeva A."/>
            <person name="Derks M.F."/>
            <person name="Anvar Y."/>
            <person name="Smit S."/>
            <person name="Van Straalen N."/>
            <person name="Roelofs D."/>
        </authorList>
    </citation>
    <scope>NUCLEOTIDE SEQUENCE [LARGE SCALE GENOMIC DNA]</scope>
    <source>
        <strain evidence="6 7">VU population</strain>
        <tissue evidence="6">Whole body</tissue>
    </source>
</reference>
<evidence type="ECO:0000259" key="5">
    <source>
        <dbReference type="Pfam" id="PF00135"/>
    </source>
</evidence>
<dbReference type="SUPFAM" id="SSF53474">
    <property type="entry name" value="alpha/beta-Hydrolases"/>
    <property type="match status" value="1"/>
</dbReference>
<comment type="caution">
    <text evidence="6">The sequence shown here is derived from an EMBL/GenBank/DDBJ whole genome shotgun (WGS) entry which is preliminary data.</text>
</comment>
<dbReference type="Gene3D" id="3.40.50.1820">
    <property type="entry name" value="alpha/beta hydrolase"/>
    <property type="match status" value="1"/>
</dbReference>
<evidence type="ECO:0000256" key="1">
    <source>
        <dbReference type="ARBA" id="ARBA00005964"/>
    </source>
</evidence>
<dbReference type="AlphaFoldDB" id="A0A226EDC1"/>
<organism evidence="6 7">
    <name type="scientific">Folsomia candida</name>
    <name type="common">Springtail</name>
    <dbReference type="NCBI Taxonomy" id="158441"/>
    <lineage>
        <taxon>Eukaryota</taxon>
        <taxon>Metazoa</taxon>
        <taxon>Ecdysozoa</taxon>
        <taxon>Arthropoda</taxon>
        <taxon>Hexapoda</taxon>
        <taxon>Collembola</taxon>
        <taxon>Entomobryomorpha</taxon>
        <taxon>Isotomoidea</taxon>
        <taxon>Isotomidae</taxon>
        <taxon>Proisotominae</taxon>
        <taxon>Folsomia</taxon>
    </lineage>
</organism>
<proteinExistence type="inferred from homology"/>
<evidence type="ECO:0000256" key="2">
    <source>
        <dbReference type="ARBA" id="ARBA00022487"/>
    </source>
</evidence>
<dbReference type="GO" id="GO:0052689">
    <property type="term" value="F:carboxylic ester hydrolase activity"/>
    <property type="evidence" value="ECO:0007669"/>
    <property type="project" value="UniProtKB-KW"/>
</dbReference>
<dbReference type="InterPro" id="IPR002018">
    <property type="entry name" value="CarbesteraseB"/>
</dbReference>
<keyword evidence="4" id="KW-0325">Glycoprotein</keyword>
<keyword evidence="2" id="KW-0719">Serine esterase</keyword>
<evidence type="ECO:0000256" key="3">
    <source>
        <dbReference type="ARBA" id="ARBA00022801"/>
    </source>
</evidence>
<dbReference type="PANTHER" id="PTHR43142">
    <property type="entry name" value="CARBOXYLIC ESTER HYDROLASE"/>
    <property type="match status" value="1"/>
</dbReference>
<name>A0A226EDC1_FOLCA</name>
<dbReference type="EMBL" id="LNIX01000005">
    <property type="protein sequence ID" value="OXA55144.1"/>
    <property type="molecule type" value="Genomic_DNA"/>
</dbReference>
<evidence type="ECO:0000256" key="4">
    <source>
        <dbReference type="ARBA" id="ARBA00023180"/>
    </source>
</evidence>
<dbReference type="Pfam" id="PF00135">
    <property type="entry name" value="COesterase"/>
    <property type="match status" value="1"/>
</dbReference>
<dbReference type="PANTHER" id="PTHR43142:SF1">
    <property type="entry name" value="CARBOXYLIC ESTER HYDROLASE"/>
    <property type="match status" value="1"/>
</dbReference>
<dbReference type="Proteomes" id="UP000198287">
    <property type="component" value="Unassembled WGS sequence"/>
</dbReference>
<dbReference type="InterPro" id="IPR029058">
    <property type="entry name" value="AB_hydrolase_fold"/>
</dbReference>
<keyword evidence="3" id="KW-0378">Hydrolase</keyword>